<proteinExistence type="predicted"/>
<gene>
    <name evidence="3" type="ORF">E3O44_06170</name>
</gene>
<evidence type="ECO:0000313" key="3">
    <source>
        <dbReference type="EMBL" id="TFB88254.1"/>
    </source>
</evidence>
<comment type="caution">
    <text evidence="3">The sequence shown here is derived from an EMBL/GenBank/DDBJ whole genome shotgun (WGS) entry which is preliminary data.</text>
</comment>
<protein>
    <recommendedName>
        <fullName evidence="5">DUF3618 domain-containing protein</fullName>
    </recommendedName>
</protein>
<dbReference type="Proteomes" id="UP000297608">
    <property type="component" value="Unassembled WGS sequence"/>
</dbReference>
<accession>A0ABY2IED3</accession>
<organism evidence="3 4">
    <name type="scientific">Cryobacterium algoricola</name>
    <dbReference type="NCBI Taxonomy" id="1259183"/>
    <lineage>
        <taxon>Bacteria</taxon>
        <taxon>Bacillati</taxon>
        <taxon>Actinomycetota</taxon>
        <taxon>Actinomycetes</taxon>
        <taxon>Micrococcales</taxon>
        <taxon>Microbacteriaceae</taxon>
        <taxon>Cryobacterium</taxon>
    </lineage>
</organism>
<dbReference type="EMBL" id="SOFG01000009">
    <property type="protein sequence ID" value="TFB88254.1"/>
    <property type="molecule type" value="Genomic_DNA"/>
</dbReference>
<evidence type="ECO:0000256" key="1">
    <source>
        <dbReference type="SAM" id="Coils"/>
    </source>
</evidence>
<feature type="region of interest" description="Disordered" evidence="2">
    <location>
        <begin position="1"/>
        <end position="35"/>
    </location>
</feature>
<feature type="coiled-coil region" evidence="1">
    <location>
        <begin position="54"/>
        <end position="85"/>
    </location>
</feature>
<evidence type="ECO:0008006" key="5">
    <source>
        <dbReference type="Google" id="ProtNLM"/>
    </source>
</evidence>
<reference evidence="3 4" key="1">
    <citation type="submission" date="2019-03" db="EMBL/GenBank/DDBJ databases">
        <title>Genomics of glacier-inhabiting Cryobacterium strains.</title>
        <authorList>
            <person name="Liu Q."/>
            <person name="Xin Y.-H."/>
        </authorList>
    </citation>
    <scope>NUCLEOTIDE SEQUENCE [LARGE SCALE GENOMIC DNA]</scope>
    <source>
        <strain evidence="3 4">MDB2-B</strain>
    </source>
</reference>
<evidence type="ECO:0000256" key="2">
    <source>
        <dbReference type="SAM" id="MobiDB-lite"/>
    </source>
</evidence>
<evidence type="ECO:0000313" key="4">
    <source>
        <dbReference type="Proteomes" id="UP000297608"/>
    </source>
</evidence>
<name>A0ABY2IED3_9MICO</name>
<keyword evidence="4" id="KW-1185">Reference proteome</keyword>
<sequence>MSSTDPVVPPGGYDLGSGEVPSGGQAVKEQASHVAEEGVAAGQHVAAVTKDEVVKVAATTKKQAKELLEETRAELAEQAGKQQQRVATGLHSLGDELRSMAESSDDGGVAADLVQQAASRAEGIATWLEERDPGSLLVELRNYARRQPGTFIGLAAAAGVLAGRLTRSVVSGSGSGADSPAAGARLATPVPPPVVVDTPVNPYTPAPVVGDRFGVGGEIGAPAGVVLPPPPVASPVGDGWENVGGQRP</sequence>
<keyword evidence="1" id="KW-0175">Coiled coil</keyword>